<name>A0A922NZ05_9HYPH</name>
<keyword evidence="2" id="KW-0067">ATP-binding</keyword>
<dbReference type="InterPro" id="IPR003812">
    <property type="entry name" value="Fido"/>
</dbReference>
<reference evidence="5 6" key="1">
    <citation type="submission" date="2014-06" db="EMBL/GenBank/DDBJ databases">
        <title>Rhizobium pelagicum/R2-400B4.</title>
        <authorList>
            <person name="Kimes N.E."/>
            <person name="Lopez-Perez M."/>
        </authorList>
    </citation>
    <scope>NUCLEOTIDE SEQUENCE [LARGE SCALE GENOMIC DNA]</scope>
    <source>
        <strain evidence="5 6">R2-400B4</strain>
    </source>
</reference>
<dbReference type="EMBL" id="JOKJ01000025">
    <property type="protein sequence ID" value="KEQ04459.1"/>
    <property type="molecule type" value="Genomic_DNA"/>
</dbReference>
<organism evidence="5 6">
    <name type="scientific">Pseudorhizobium pelagicum</name>
    <dbReference type="NCBI Taxonomy" id="1509405"/>
    <lineage>
        <taxon>Bacteria</taxon>
        <taxon>Pseudomonadati</taxon>
        <taxon>Pseudomonadota</taxon>
        <taxon>Alphaproteobacteria</taxon>
        <taxon>Hyphomicrobiales</taxon>
        <taxon>Rhizobiaceae</taxon>
        <taxon>Rhizobium/Agrobacterium group</taxon>
        <taxon>Pseudorhizobium</taxon>
    </lineage>
</organism>
<feature type="active site" evidence="1">
    <location>
        <position position="337"/>
    </location>
</feature>
<dbReference type="InterPro" id="IPR036597">
    <property type="entry name" value="Fido-like_dom_sf"/>
</dbReference>
<sequence>MAVAMARRPALFQERIVPRDSSLAGYAALVHAYDLPVPVRSPSCVSSGFIGGTRRTTDEWTIFDKRYGTEDSLRGHLSFALRHETVDLYALKKLFEVVATADIEAIVTAEMTGGTARRTWFLYEWLTGNRLDIPDLDRGNYVELLDSRHYFTSSPTNSSRHRVRDNLLGISAFCPIIRRTEYLNEAVEQRWDVRARDLVGRIGKGIVARAASFLLLADTQASYQIEGERPPRNRLERWMRAVAQAGRRPLSIEEIVRLQHIVIEEGRFIQRGLREKGGFIGDRDRNDDPLPEFVSARHEDVPALLEGILSAGERMGQSDVDAVVQAAAVAFAFVFVHPFEDGNGRLHRYLIHHVLSERGYTTPGMIFPVSSVLLERQEEYAQRLQSFTGPLLPFIEWVPTADKNVRVLNQTADLYRFGDCTELAEFLYRCVIQTITNDLPNEIDHLARYDEAKARIQDMIEMPDAQISSLVTFIRQNGGTLSKKRRRKDFERMLNHEVSEVEAIVRDAFDIEEPSPDEEPDEGSTFRR</sequence>
<dbReference type="SUPFAM" id="SSF140931">
    <property type="entry name" value="Fic-like"/>
    <property type="match status" value="1"/>
</dbReference>
<comment type="caution">
    <text evidence="5">The sequence shown here is derived from an EMBL/GenBank/DDBJ whole genome shotgun (WGS) entry which is preliminary data.</text>
</comment>
<dbReference type="PANTHER" id="PTHR13504">
    <property type="entry name" value="FIDO DOMAIN-CONTAINING PROTEIN DDB_G0283145"/>
    <property type="match status" value="1"/>
</dbReference>
<proteinExistence type="predicted"/>
<evidence type="ECO:0000259" key="4">
    <source>
        <dbReference type="PROSITE" id="PS51459"/>
    </source>
</evidence>
<evidence type="ECO:0000256" key="3">
    <source>
        <dbReference type="SAM" id="MobiDB-lite"/>
    </source>
</evidence>
<gene>
    <name evidence="5" type="ORF">GV68_13370</name>
</gene>
<evidence type="ECO:0000256" key="2">
    <source>
        <dbReference type="PIRSR" id="PIRSR640198-2"/>
    </source>
</evidence>
<evidence type="ECO:0000256" key="1">
    <source>
        <dbReference type="PIRSR" id="PIRSR640198-1"/>
    </source>
</evidence>
<feature type="domain" description="Fido" evidence="4">
    <location>
        <begin position="250"/>
        <end position="400"/>
    </location>
</feature>
<feature type="binding site" evidence="2">
    <location>
        <begin position="341"/>
        <end position="348"/>
    </location>
    <ligand>
        <name>ATP</name>
        <dbReference type="ChEBI" id="CHEBI:30616"/>
    </ligand>
</feature>
<keyword evidence="6" id="KW-1185">Reference proteome</keyword>
<dbReference type="InterPro" id="IPR040198">
    <property type="entry name" value="Fido_containing"/>
</dbReference>
<dbReference type="Gene3D" id="1.10.3290.10">
    <property type="entry name" value="Fido-like domain"/>
    <property type="match status" value="1"/>
</dbReference>
<feature type="compositionally biased region" description="Acidic residues" evidence="3">
    <location>
        <begin position="510"/>
        <end position="522"/>
    </location>
</feature>
<dbReference type="PROSITE" id="PS51459">
    <property type="entry name" value="FIDO"/>
    <property type="match status" value="1"/>
</dbReference>
<dbReference type="PANTHER" id="PTHR13504:SF38">
    <property type="entry name" value="FIDO DOMAIN-CONTAINING PROTEIN"/>
    <property type="match status" value="1"/>
</dbReference>
<dbReference type="Proteomes" id="UP000052167">
    <property type="component" value="Unassembled WGS sequence"/>
</dbReference>
<dbReference type="OrthoDB" id="9813719at2"/>
<protein>
    <submittedName>
        <fullName evidence="5">Cell filamentation protein Fic</fullName>
    </submittedName>
</protein>
<evidence type="ECO:0000313" key="5">
    <source>
        <dbReference type="EMBL" id="KEQ04459.1"/>
    </source>
</evidence>
<dbReference type="GO" id="GO:0005524">
    <property type="term" value="F:ATP binding"/>
    <property type="evidence" value="ECO:0007669"/>
    <property type="project" value="UniProtKB-KW"/>
</dbReference>
<feature type="region of interest" description="Disordered" evidence="3">
    <location>
        <begin position="509"/>
        <end position="528"/>
    </location>
</feature>
<dbReference type="AlphaFoldDB" id="A0A922NZ05"/>
<keyword evidence="2" id="KW-0547">Nucleotide-binding</keyword>
<accession>A0A922NZ05</accession>
<evidence type="ECO:0000313" key="6">
    <source>
        <dbReference type="Proteomes" id="UP000052167"/>
    </source>
</evidence>
<dbReference type="Pfam" id="PF02661">
    <property type="entry name" value="Fic"/>
    <property type="match status" value="1"/>
</dbReference>